<evidence type="ECO:0000313" key="6">
    <source>
        <dbReference type="Proteomes" id="UP000003639"/>
    </source>
</evidence>
<dbReference type="SMART" id="SM00345">
    <property type="entry name" value="HTH_GNTR"/>
    <property type="match status" value="1"/>
</dbReference>
<keyword evidence="6" id="KW-1185">Reference proteome</keyword>
<evidence type="ECO:0000259" key="4">
    <source>
        <dbReference type="PROSITE" id="PS50949"/>
    </source>
</evidence>
<dbReference type="STRING" id="411467.BACCAP_01508"/>
<dbReference type="InterPro" id="IPR011711">
    <property type="entry name" value="GntR_C"/>
</dbReference>
<dbReference type="CDD" id="cd07377">
    <property type="entry name" value="WHTH_GntR"/>
    <property type="match status" value="1"/>
</dbReference>
<evidence type="ECO:0000256" key="3">
    <source>
        <dbReference type="ARBA" id="ARBA00023163"/>
    </source>
</evidence>
<keyword evidence="1" id="KW-0805">Transcription regulation</keyword>
<dbReference type="InterPro" id="IPR036388">
    <property type="entry name" value="WH-like_DNA-bd_sf"/>
</dbReference>
<accession>A6NTH9</accession>
<dbReference type="GO" id="GO:0003677">
    <property type="term" value="F:DNA binding"/>
    <property type="evidence" value="ECO:0007669"/>
    <property type="project" value="UniProtKB-KW"/>
</dbReference>
<dbReference type="SMART" id="SM00895">
    <property type="entry name" value="FCD"/>
    <property type="match status" value="1"/>
</dbReference>
<dbReference type="Gene3D" id="1.20.120.530">
    <property type="entry name" value="GntR ligand-binding domain-like"/>
    <property type="match status" value="1"/>
</dbReference>
<proteinExistence type="predicted"/>
<dbReference type="eggNOG" id="COG2186">
    <property type="taxonomic scope" value="Bacteria"/>
</dbReference>
<feature type="domain" description="HTH gntR-type" evidence="4">
    <location>
        <begin position="39"/>
        <end position="107"/>
    </location>
</feature>
<name>A6NTH9_9FIRM</name>
<dbReference type="AlphaFoldDB" id="A6NTH9"/>
<organism evidence="5 6">
    <name type="scientific">Pseudoflavonifractor capillosus ATCC 29799</name>
    <dbReference type="NCBI Taxonomy" id="411467"/>
    <lineage>
        <taxon>Bacteria</taxon>
        <taxon>Bacillati</taxon>
        <taxon>Bacillota</taxon>
        <taxon>Clostridia</taxon>
        <taxon>Eubacteriales</taxon>
        <taxon>Oscillospiraceae</taxon>
        <taxon>Pseudoflavonifractor</taxon>
    </lineage>
</organism>
<evidence type="ECO:0000256" key="2">
    <source>
        <dbReference type="ARBA" id="ARBA00023125"/>
    </source>
</evidence>
<evidence type="ECO:0000256" key="1">
    <source>
        <dbReference type="ARBA" id="ARBA00023015"/>
    </source>
</evidence>
<dbReference type="InterPro" id="IPR008920">
    <property type="entry name" value="TF_FadR/GntR_C"/>
</dbReference>
<dbReference type="EMBL" id="AAXG02000010">
    <property type="protein sequence ID" value="EDN00742.1"/>
    <property type="molecule type" value="Genomic_DNA"/>
</dbReference>
<dbReference type="SUPFAM" id="SSF48008">
    <property type="entry name" value="GntR ligand-binding domain-like"/>
    <property type="match status" value="1"/>
</dbReference>
<dbReference type="InterPro" id="IPR000524">
    <property type="entry name" value="Tscrpt_reg_HTH_GntR"/>
</dbReference>
<dbReference type="OrthoDB" id="9799482at2"/>
<comment type="caution">
    <text evidence="5">The sequence shown here is derived from an EMBL/GenBank/DDBJ whole genome shotgun (WGS) entry which is preliminary data.</text>
</comment>
<dbReference type="Pfam" id="PF07729">
    <property type="entry name" value="FCD"/>
    <property type="match status" value="1"/>
</dbReference>
<protein>
    <submittedName>
        <fullName evidence="5">Transcriptional regulator, GntR family</fullName>
    </submittedName>
</protein>
<reference evidence="5 6" key="1">
    <citation type="submission" date="2007-04" db="EMBL/GenBank/DDBJ databases">
        <authorList>
            <person name="Fulton L."/>
            <person name="Clifton S."/>
            <person name="Fulton B."/>
            <person name="Xu J."/>
            <person name="Minx P."/>
            <person name="Pepin K.H."/>
            <person name="Johnson M."/>
            <person name="Thiruvilangam P."/>
            <person name="Bhonagiri V."/>
            <person name="Nash W.E."/>
            <person name="Mardis E.R."/>
            <person name="Wilson R.K."/>
        </authorList>
    </citation>
    <scope>NUCLEOTIDE SEQUENCE [LARGE SCALE GENOMIC DNA]</scope>
    <source>
        <strain evidence="5 6">ATCC 29799</strain>
    </source>
</reference>
<dbReference type="Gene3D" id="1.10.10.10">
    <property type="entry name" value="Winged helix-like DNA-binding domain superfamily/Winged helix DNA-binding domain"/>
    <property type="match status" value="1"/>
</dbReference>
<reference evidence="5 6" key="2">
    <citation type="submission" date="2007-06" db="EMBL/GenBank/DDBJ databases">
        <title>Draft genome sequence of Pseudoflavonifractor capillosus ATCC 29799.</title>
        <authorList>
            <person name="Sudarsanam P."/>
            <person name="Ley R."/>
            <person name="Guruge J."/>
            <person name="Turnbaugh P.J."/>
            <person name="Mahowald M."/>
            <person name="Liep D."/>
            <person name="Gordon J."/>
        </authorList>
    </citation>
    <scope>NUCLEOTIDE SEQUENCE [LARGE SCALE GENOMIC DNA]</scope>
    <source>
        <strain evidence="5 6">ATCC 29799</strain>
    </source>
</reference>
<dbReference type="Proteomes" id="UP000003639">
    <property type="component" value="Unassembled WGS sequence"/>
</dbReference>
<dbReference type="GO" id="GO:0003700">
    <property type="term" value="F:DNA-binding transcription factor activity"/>
    <property type="evidence" value="ECO:0007669"/>
    <property type="project" value="InterPro"/>
</dbReference>
<dbReference type="PRINTS" id="PR00035">
    <property type="entry name" value="HTHGNTR"/>
</dbReference>
<dbReference type="PANTHER" id="PTHR43537">
    <property type="entry name" value="TRANSCRIPTIONAL REGULATOR, GNTR FAMILY"/>
    <property type="match status" value="1"/>
</dbReference>
<dbReference type="PROSITE" id="PS50949">
    <property type="entry name" value="HTH_GNTR"/>
    <property type="match status" value="1"/>
</dbReference>
<gene>
    <name evidence="5" type="ORF">BACCAP_01508</name>
</gene>
<dbReference type="InterPro" id="IPR036390">
    <property type="entry name" value="WH_DNA-bd_sf"/>
</dbReference>
<dbReference type="Pfam" id="PF00392">
    <property type="entry name" value="GntR"/>
    <property type="match status" value="1"/>
</dbReference>
<evidence type="ECO:0000313" key="5">
    <source>
        <dbReference type="EMBL" id="EDN00742.1"/>
    </source>
</evidence>
<keyword evidence="2" id="KW-0238">DNA-binding</keyword>
<dbReference type="SUPFAM" id="SSF46785">
    <property type="entry name" value="Winged helix' DNA-binding domain"/>
    <property type="match status" value="1"/>
</dbReference>
<keyword evidence="3" id="KW-0804">Transcription</keyword>
<dbReference type="PANTHER" id="PTHR43537:SF5">
    <property type="entry name" value="UXU OPERON TRANSCRIPTIONAL REGULATOR"/>
    <property type="match status" value="1"/>
</dbReference>
<sequence length="263" mass="30306">MLYFLSRQWYSNTDYTADTPAVPDADRKEDRMFQVVTGRKLYEQVVDQIKSMIDQGVYKKGDMLPSEKELIDMTGVSRITVREALRTLSEAGVIETRRGKGSFVLIDAFGFQKSQQYDASYRESFLSVNQVRLWLEPEVARHVAQTATEEDISKIGHALRASVTEDPLETFHLSIVEAAKNPLLLTTFRELISKEAPPPLVELVVPERQKRTAAKLQHQHERVFEAIRTGNGEFAYFYMKEHTAFLMDTYQQYFNNFFSKDGK</sequence>